<gene>
    <name evidence="1" type="ORF">LTR37_016266</name>
</gene>
<reference evidence="1" key="1">
    <citation type="submission" date="2023-07" db="EMBL/GenBank/DDBJ databases">
        <title>Black Yeasts Isolated from many extreme environments.</title>
        <authorList>
            <person name="Coleine C."/>
            <person name="Stajich J.E."/>
            <person name="Selbmann L."/>
        </authorList>
    </citation>
    <scope>NUCLEOTIDE SEQUENCE</scope>
    <source>
        <strain evidence="1">CCFEE 5714</strain>
    </source>
</reference>
<keyword evidence="2" id="KW-1185">Reference proteome</keyword>
<evidence type="ECO:0000313" key="1">
    <source>
        <dbReference type="EMBL" id="KAK3699851.1"/>
    </source>
</evidence>
<dbReference type="Proteomes" id="UP001281147">
    <property type="component" value="Unassembled WGS sequence"/>
</dbReference>
<sequence>MSTASDVRTLLHFLQDVYVDRVGQPRAAVANALQMARSVQLPTGARPASPITPLTPANLPAINTLAQREIHNSSPATAGGGAENVASTQLDSGISIEPERPRFVPADYIKYHRPWEEQMRKTQLPNAAMEIKVREMDETSLARNATPSVKARKFGRSMVNLLRTKHSQDGSGRPPLPSSPHPPTAEAMQAPSNWSERSERRRSLEKAQFKSNVESLGM</sequence>
<proteinExistence type="predicted"/>
<comment type="caution">
    <text evidence="1">The sequence shown here is derived from an EMBL/GenBank/DDBJ whole genome shotgun (WGS) entry which is preliminary data.</text>
</comment>
<organism evidence="1 2">
    <name type="scientific">Vermiconidia calcicola</name>
    <dbReference type="NCBI Taxonomy" id="1690605"/>
    <lineage>
        <taxon>Eukaryota</taxon>
        <taxon>Fungi</taxon>
        <taxon>Dikarya</taxon>
        <taxon>Ascomycota</taxon>
        <taxon>Pezizomycotina</taxon>
        <taxon>Dothideomycetes</taxon>
        <taxon>Dothideomycetidae</taxon>
        <taxon>Mycosphaerellales</taxon>
        <taxon>Extremaceae</taxon>
        <taxon>Vermiconidia</taxon>
    </lineage>
</organism>
<name>A0ACC3MP43_9PEZI</name>
<dbReference type="EMBL" id="JAUTXU010000192">
    <property type="protein sequence ID" value="KAK3699851.1"/>
    <property type="molecule type" value="Genomic_DNA"/>
</dbReference>
<protein>
    <submittedName>
        <fullName evidence="1">Uncharacterized protein</fullName>
    </submittedName>
</protein>
<accession>A0ACC3MP43</accession>
<evidence type="ECO:0000313" key="2">
    <source>
        <dbReference type="Proteomes" id="UP001281147"/>
    </source>
</evidence>